<dbReference type="EMBL" id="HBEY01050157">
    <property type="protein sequence ID" value="CAD8620726.1"/>
    <property type="molecule type" value="Transcribed_RNA"/>
</dbReference>
<protein>
    <submittedName>
        <fullName evidence="2">Uncharacterized protein</fullName>
    </submittedName>
</protein>
<gene>
    <name evidence="2" type="ORF">CPEL01642_LOCUS24109</name>
</gene>
<dbReference type="AlphaFoldDB" id="A0A7S0QBA4"/>
<feature type="compositionally biased region" description="Basic and acidic residues" evidence="1">
    <location>
        <begin position="183"/>
        <end position="196"/>
    </location>
</feature>
<proteinExistence type="predicted"/>
<feature type="region of interest" description="Disordered" evidence="1">
    <location>
        <begin position="164"/>
        <end position="196"/>
    </location>
</feature>
<name>A0A7S0QBA4_9EUKA</name>
<organism evidence="2">
    <name type="scientific">Coccolithus braarudii</name>
    <dbReference type="NCBI Taxonomy" id="221442"/>
    <lineage>
        <taxon>Eukaryota</taxon>
        <taxon>Haptista</taxon>
        <taxon>Haptophyta</taxon>
        <taxon>Prymnesiophyceae</taxon>
        <taxon>Coccolithales</taxon>
        <taxon>Coccolithaceae</taxon>
        <taxon>Coccolithus</taxon>
    </lineage>
</organism>
<evidence type="ECO:0000313" key="2">
    <source>
        <dbReference type="EMBL" id="CAD8620726.1"/>
    </source>
</evidence>
<accession>A0A7S0QBA4</accession>
<evidence type="ECO:0000256" key="1">
    <source>
        <dbReference type="SAM" id="MobiDB-lite"/>
    </source>
</evidence>
<reference evidence="2" key="1">
    <citation type="submission" date="2021-01" db="EMBL/GenBank/DDBJ databases">
        <authorList>
            <person name="Corre E."/>
            <person name="Pelletier E."/>
            <person name="Niang G."/>
            <person name="Scheremetjew M."/>
            <person name="Finn R."/>
            <person name="Kale V."/>
            <person name="Holt S."/>
            <person name="Cochrane G."/>
            <person name="Meng A."/>
            <person name="Brown T."/>
            <person name="Cohen L."/>
        </authorList>
    </citation>
    <scope>NUCLEOTIDE SEQUENCE</scope>
    <source>
        <strain evidence="2">PLY182g</strain>
    </source>
</reference>
<sequence>MEFVETAKQFIGTQYNAAKARAGQALAAKALLDEGGPAQERKVVAKSDAASAVTSHAGLVAQLTDVISQYEAAAKKLGDTEGPMGEILSAEEKAEFVALSAEYEAMARMLKAVQLGFPGADEVGVPTSSPIEDDAATILYLSHRVQDAKQRAVAVATQAMDDFNQRRGKTTPGGAHAAQASELKLENEVSELKHDE</sequence>